<dbReference type="PANTHER" id="PTHR47444">
    <property type="entry name" value="EXPRESSED PROTEIN"/>
    <property type="match status" value="1"/>
</dbReference>
<keyword evidence="1" id="KW-0479">Metal-binding</keyword>
<evidence type="ECO:0000256" key="2">
    <source>
        <dbReference type="ARBA" id="ARBA00022771"/>
    </source>
</evidence>
<dbReference type="PROSITE" id="PS50157">
    <property type="entry name" value="ZINC_FINGER_C2H2_2"/>
    <property type="match status" value="1"/>
</dbReference>
<keyword evidence="8" id="KW-1185">Reference proteome</keyword>
<dbReference type="PROSITE" id="PS00028">
    <property type="entry name" value="ZINC_FINGER_C2H2_1"/>
    <property type="match status" value="1"/>
</dbReference>
<evidence type="ECO:0000256" key="1">
    <source>
        <dbReference type="ARBA" id="ARBA00022723"/>
    </source>
</evidence>
<dbReference type="Pfam" id="PF12171">
    <property type="entry name" value="zf-C2H2_jaz"/>
    <property type="match status" value="1"/>
</dbReference>
<evidence type="ECO:0000256" key="5">
    <source>
        <dbReference type="SAM" id="MobiDB-lite"/>
    </source>
</evidence>
<keyword evidence="3" id="KW-0862">Zinc</keyword>
<feature type="region of interest" description="Disordered" evidence="5">
    <location>
        <begin position="94"/>
        <end position="142"/>
    </location>
</feature>
<dbReference type="EMBL" id="JALJOT010000009">
    <property type="protein sequence ID" value="KAK9907396.1"/>
    <property type="molecule type" value="Genomic_DNA"/>
</dbReference>
<dbReference type="SUPFAM" id="SSF57667">
    <property type="entry name" value="beta-beta-alpha zinc fingers"/>
    <property type="match status" value="1"/>
</dbReference>
<protein>
    <recommendedName>
        <fullName evidence="6">C2H2-type domain-containing protein</fullName>
    </recommendedName>
</protein>
<evidence type="ECO:0000313" key="8">
    <source>
        <dbReference type="Proteomes" id="UP001491310"/>
    </source>
</evidence>
<dbReference type="PANTHER" id="PTHR47444:SF1">
    <property type="entry name" value="EXPRESSED PROTEIN"/>
    <property type="match status" value="1"/>
</dbReference>
<evidence type="ECO:0000313" key="7">
    <source>
        <dbReference type="EMBL" id="KAK9907396.1"/>
    </source>
</evidence>
<evidence type="ECO:0000256" key="4">
    <source>
        <dbReference type="PROSITE-ProRule" id="PRU00042"/>
    </source>
</evidence>
<keyword evidence="2 4" id="KW-0863">Zinc-finger</keyword>
<sequence>MPVGKRRTGSGNSRRKGTFKTKQRQTFNSRHIDQVWEDVRKEQEAIVTFSADGKEKLGPVGTTSRAVLDEDTPAGGAFYCTPCSRYFLSDHALSEHSRTKPHKRRIKELGGARPHNQKDAVMAAGMGAPDNGQKAKPEEMES</sequence>
<feature type="domain" description="C2H2-type" evidence="6">
    <location>
        <begin position="78"/>
        <end position="102"/>
    </location>
</feature>
<dbReference type="InterPro" id="IPR013087">
    <property type="entry name" value="Znf_C2H2_type"/>
</dbReference>
<dbReference type="InterPro" id="IPR036236">
    <property type="entry name" value="Znf_C2H2_sf"/>
</dbReference>
<feature type="compositionally biased region" description="Basic and acidic residues" evidence="5">
    <location>
        <begin position="133"/>
        <end position="142"/>
    </location>
</feature>
<feature type="compositionally biased region" description="Basic residues" evidence="5">
    <location>
        <begin position="1"/>
        <end position="23"/>
    </location>
</feature>
<gene>
    <name evidence="7" type="ORF">WJX75_002951</name>
</gene>
<organism evidence="7 8">
    <name type="scientific">Coccomyxa subellipsoidea</name>
    <dbReference type="NCBI Taxonomy" id="248742"/>
    <lineage>
        <taxon>Eukaryota</taxon>
        <taxon>Viridiplantae</taxon>
        <taxon>Chlorophyta</taxon>
        <taxon>core chlorophytes</taxon>
        <taxon>Trebouxiophyceae</taxon>
        <taxon>Trebouxiophyceae incertae sedis</taxon>
        <taxon>Coccomyxaceae</taxon>
        <taxon>Coccomyxa</taxon>
    </lineage>
</organism>
<dbReference type="Proteomes" id="UP001491310">
    <property type="component" value="Unassembled WGS sequence"/>
</dbReference>
<proteinExistence type="predicted"/>
<name>A0ABR2YLS3_9CHLO</name>
<evidence type="ECO:0000259" key="6">
    <source>
        <dbReference type="PROSITE" id="PS50157"/>
    </source>
</evidence>
<dbReference type="InterPro" id="IPR022755">
    <property type="entry name" value="Znf_C2H2_jaz"/>
</dbReference>
<accession>A0ABR2YLS3</accession>
<dbReference type="Gene3D" id="3.30.160.60">
    <property type="entry name" value="Classic Zinc Finger"/>
    <property type="match status" value="1"/>
</dbReference>
<comment type="caution">
    <text evidence="7">The sequence shown here is derived from an EMBL/GenBank/DDBJ whole genome shotgun (WGS) entry which is preliminary data.</text>
</comment>
<evidence type="ECO:0000256" key="3">
    <source>
        <dbReference type="ARBA" id="ARBA00022833"/>
    </source>
</evidence>
<feature type="region of interest" description="Disordered" evidence="5">
    <location>
        <begin position="1"/>
        <end position="27"/>
    </location>
</feature>
<reference evidence="7 8" key="1">
    <citation type="journal article" date="2024" name="Nat. Commun.">
        <title>Phylogenomics reveals the evolutionary origins of lichenization in chlorophyte algae.</title>
        <authorList>
            <person name="Puginier C."/>
            <person name="Libourel C."/>
            <person name="Otte J."/>
            <person name="Skaloud P."/>
            <person name="Haon M."/>
            <person name="Grisel S."/>
            <person name="Petersen M."/>
            <person name="Berrin J.G."/>
            <person name="Delaux P.M."/>
            <person name="Dal Grande F."/>
            <person name="Keller J."/>
        </authorList>
    </citation>
    <scope>NUCLEOTIDE SEQUENCE [LARGE SCALE GENOMIC DNA]</scope>
    <source>
        <strain evidence="7 8">SAG 216-7</strain>
    </source>
</reference>